<organism evidence="10 11">
    <name type="scientific">Oceanispirochaeta crateris</name>
    <dbReference type="NCBI Taxonomy" id="2518645"/>
    <lineage>
        <taxon>Bacteria</taxon>
        <taxon>Pseudomonadati</taxon>
        <taxon>Spirochaetota</taxon>
        <taxon>Spirochaetia</taxon>
        <taxon>Spirochaetales</taxon>
        <taxon>Spirochaetaceae</taxon>
        <taxon>Oceanispirochaeta</taxon>
    </lineage>
</organism>
<evidence type="ECO:0000256" key="2">
    <source>
        <dbReference type="ARBA" id="ARBA00022434"/>
    </source>
</evidence>
<evidence type="ECO:0000259" key="9">
    <source>
        <dbReference type="PROSITE" id="PS50905"/>
    </source>
</evidence>
<dbReference type="Pfam" id="PF00210">
    <property type="entry name" value="Ferritin"/>
    <property type="match status" value="1"/>
</dbReference>
<evidence type="ECO:0000313" key="10">
    <source>
        <dbReference type="EMBL" id="QEN06767.1"/>
    </source>
</evidence>
<dbReference type="SUPFAM" id="SSF47240">
    <property type="entry name" value="Ferritin-like"/>
    <property type="match status" value="1"/>
</dbReference>
<dbReference type="GO" id="GO:0042802">
    <property type="term" value="F:identical protein binding"/>
    <property type="evidence" value="ECO:0007669"/>
    <property type="project" value="UniProtKB-ARBA"/>
</dbReference>
<dbReference type="FunFam" id="1.20.1260.10:FF:000001">
    <property type="entry name" value="Non-heme ferritin"/>
    <property type="match status" value="1"/>
</dbReference>
<proteinExistence type="inferred from homology"/>
<dbReference type="Gene3D" id="1.20.1260.10">
    <property type="match status" value="1"/>
</dbReference>
<dbReference type="InterPro" id="IPR009040">
    <property type="entry name" value="Ferritin-like_diiron"/>
</dbReference>
<evidence type="ECO:0000256" key="6">
    <source>
        <dbReference type="PIRSR" id="PIRSR601519-1"/>
    </source>
</evidence>
<dbReference type="PROSITE" id="PS50905">
    <property type="entry name" value="FERRITIN_LIKE"/>
    <property type="match status" value="1"/>
</dbReference>
<dbReference type="OrthoDB" id="9801481at2"/>
<dbReference type="RefSeq" id="WP_149484850.1">
    <property type="nucleotide sequence ID" value="NZ_CP036150.1"/>
</dbReference>
<protein>
    <recommendedName>
        <fullName evidence="7">Ferritin</fullName>
        <ecNumber evidence="7">1.16.3.2</ecNumber>
    </recommendedName>
</protein>
<keyword evidence="3 6" id="KW-0479">Metal-binding</keyword>
<gene>
    <name evidence="10" type="ORF">EXM22_01700</name>
</gene>
<dbReference type="GO" id="GO:0005829">
    <property type="term" value="C:cytosol"/>
    <property type="evidence" value="ECO:0007669"/>
    <property type="project" value="TreeGrafter"/>
</dbReference>
<comment type="catalytic activity">
    <reaction evidence="7">
        <text>4 Fe(2+) + O2 + 6 H2O = 4 iron(III) oxide-hydroxide + 12 H(+)</text>
        <dbReference type="Rhea" id="RHEA:11972"/>
        <dbReference type="ChEBI" id="CHEBI:15377"/>
        <dbReference type="ChEBI" id="CHEBI:15378"/>
        <dbReference type="ChEBI" id="CHEBI:15379"/>
        <dbReference type="ChEBI" id="CHEBI:29033"/>
        <dbReference type="ChEBI" id="CHEBI:78619"/>
        <dbReference type="EC" id="1.16.3.2"/>
    </reaction>
</comment>
<dbReference type="InterPro" id="IPR041719">
    <property type="entry name" value="Ferritin_prok"/>
</dbReference>
<evidence type="ECO:0000313" key="11">
    <source>
        <dbReference type="Proteomes" id="UP000324209"/>
    </source>
</evidence>
<evidence type="ECO:0000256" key="5">
    <source>
        <dbReference type="ARBA" id="ARBA00023004"/>
    </source>
</evidence>
<dbReference type="GO" id="GO:0008198">
    <property type="term" value="F:ferrous iron binding"/>
    <property type="evidence" value="ECO:0007669"/>
    <property type="project" value="TreeGrafter"/>
</dbReference>
<dbReference type="PANTHER" id="PTHR11431">
    <property type="entry name" value="FERRITIN"/>
    <property type="match status" value="1"/>
</dbReference>
<accession>A0A5C1QH07</accession>
<feature type="region of interest" description="Disordered" evidence="8">
    <location>
        <begin position="159"/>
        <end position="178"/>
    </location>
</feature>
<dbReference type="GO" id="GO:0004322">
    <property type="term" value="F:ferroxidase activity"/>
    <property type="evidence" value="ECO:0007669"/>
    <property type="project" value="TreeGrafter"/>
</dbReference>
<keyword evidence="4" id="KW-0560">Oxidoreductase</keyword>
<feature type="binding site" evidence="6">
    <location>
        <position position="18"/>
    </location>
    <ligand>
        <name>Fe cation</name>
        <dbReference type="ChEBI" id="CHEBI:24875"/>
        <label>1</label>
    </ligand>
</feature>
<dbReference type="InterPro" id="IPR012347">
    <property type="entry name" value="Ferritin-like"/>
</dbReference>
<keyword evidence="5 6" id="KW-0408">Iron</keyword>
<evidence type="ECO:0000256" key="7">
    <source>
        <dbReference type="RuleBase" id="RU361145"/>
    </source>
</evidence>
<evidence type="ECO:0000256" key="3">
    <source>
        <dbReference type="ARBA" id="ARBA00022723"/>
    </source>
</evidence>
<keyword evidence="7" id="KW-0963">Cytoplasm</keyword>
<dbReference type="EC" id="1.16.3.2" evidence="7"/>
<comment type="similarity">
    <text evidence="1 7">Belongs to the ferritin family. Prokaryotic subfamily.</text>
</comment>
<dbReference type="CDD" id="cd01055">
    <property type="entry name" value="Nonheme_Ferritin"/>
    <property type="match status" value="1"/>
</dbReference>
<sequence>MGLSKEMTDAFNEQINAEMYSAYLYLSMGSWFEEQNLMGFASWFRCQYLEENMHAMKMYNFVNERGGRVILKAIEAPETNWGSYVEAFQQVAEHEAYVTSLINKLVAKSRAANDYASESFLMWYVDEQVEEEATADEMLSRLKLVGSNPNGILHMDTELKSRGPSPDVLPIHLGQPVA</sequence>
<name>A0A5C1QH07_9SPIO</name>
<dbReference type="GO" id="GO:0006879">
    <property type="term" value="P:intracellular iron ion homeostasis"/>
    <property type="evidence" value="ECO:0007669"/>
    <property type="project" value="UniProtKB-KW"/>
</dbReference>
<dbReference type="InterPro" id="IPR009078">
    <property type="entry name" value="Ferritin-like_SF"/>
</dbReference>
<evidence type="ECO:0000256" key="1">
    <source>
        <dbReference type="ARBA" id="ARBA00006950"/>
    </source>
</evidence>
<keyword evidence="2 7" id="KW-0409">Iron storage</keyword>
<evidence type="ECO:0000256" key="4">
    <source>
        <dbReference type="ARBA" id="ARBA00023002"/>
    </source>
</evidence>
<feature type="binding site" evidence="6">
    <location>
        <position position="51"/>
    </location>
    <ligand>
        <name>Fe cation</name>
        <dbReference type="ChEBI" id="CHEBI:24875"/>
        <label>1</label>
    </ligand>
</feature>
<feature type="domain" description="Ferritin-like diiron" evidence="9">
    <location>
        <begin position="1"/>
        <end position="146"/>
    </location>
</feature>
<dbReference type="AlphaFoldDB" id="A0A5C1QH07"/>
<dbReference type="InterPro" id="IPR008331">
    <property type="entry name" value="Ferritin_DPS_dom"/>
</dbReference>
<feature type="binding site" evidence="6">
    <location>
        <position position="95"/>
    </location>
    <ligand>
        <name>Fe cation</name>
        <dbReference type="ChEBI" id="CHEBI:24875"/>
        <label>1</label>
    </ligand>
</feature>
<dbReference type="InterPro" id="IPR001519">
    <property type="entry name" value="Ferritin"/>
</dbReference>
<reference evidence="10 11" key="1">
    <citation type="submission" date="2019-02" db="EMBL/GenBank/DDBJ databases">
        <title>Complete Genome Sequence and Methylome Analysis of free living Spirochaetas.</title>
        <authorList>
            <person name="Fomenkov A."/>
            <person name="Dubinina G."/>
            <person name="Leshcheva N."/>
            <person name="Mikheeva N."/>
            <person name="Grabovich M."/>
            <person name="Vincze T."/>
            <person name="Roberts R.J."/>
        </authorList>
    </citation>
    <scope>NUCLEOTIDE SEQUENCE [LARGE SCALE GENOMIC DNA]</scope>
    <source>
        <strain evidence="10 11">K2</strain>
    </source>
</reference>
<keyword evidence="11" id="KW-1185">Reference proteome</keyword>
<dbReference type="GO" id="GO:0008199">
    <property type="term" value="F:ferric iron binding"/>
    <property type="evidence" value="ECO:0007669"/>
    <property type="project" value="InterPro"/>
</dbReference>
<evidence type="ECO:0000256" key="8">
    <source>
        <dbReference type="SAM" id="MobiDB-lite"/>
    </source>
</evidence>
<feature type="binding site" evidence="6">
    <location>
        <position position="128"/>
    </location>
    <ligand>
        <name>Fe cation</name>
        <dbReference type="ChEBI" id="CHEBI:24875"/>
        <label>1</label>
    </ligand>
</feature>
<dbReference type="PANTHER" id="PTHR11431:SF127">
    <property type="entry name" value="BACTERIAL NON-HEME FERRITIN"/>
    <property type="match status" value="1"/>
</dbReference>
<dbReference type="GO" id="GO:0006826">
    <property type="term" value="P:iron ion transport"/>
    <property type="evidence" value="ECO:0007669"/>
    <property type="project" value="InterPro"/>
</dbReference>
<feature type="binding site" evidence="6">
    <location>
        <position position="54"/>
    </location>
    <ligand>
        <name>Fe cation</name>
        <dbReference type="ChEBI" id="CHEBI:24875"/>
        <label>1</label>
    </ligand>
</feature>
<comment type="function">
    <text evidence="7">Iron-storage protein.</text>
</comment>
<dbReference type="Proteomes" id="UP000324209">
    <property type="component" value="Chromosome"/>
</dbReference>
<dbReference type="KEGG" id="ock:EXM22_01700"/>
<dbReference type="EMBL" id="CP036150">
    <property type="protein sequence ID" value="QEN06767.1"/>
    <property type="molecule type" value="Genomic_DNA"/>
</dbReference>
<comment type="subcellular location">
    <subcellularLocation>
        <location evidence="7">Cytoplasm</location>
    </subcellularLocation>
</comment>